<gene>
    <name evidence="3" type="ORF">BegalDRAFT_2399</name>
</gene>
<protein>
    <recommendedName>
        <fullName evidence="5">DUF3696 domain-containing protein</fullName>
    </recommendedName>
</protein>
<dbReference type="InterPro" id="IPR014592">
    <property type="entry name" value="P-loop_UCP034888"/>
</dbReference>
<accession>I3CI07</accession>
<dbReference type="SUPFAM" id="SSF52540">
    <property type="entry name" value="P-loop containing nucleoside triphosphate hydrolases"/>
    <property type="match status" value="1"/>
</dbReference>
<dbReference type="PANTHER" id="PTHR43581">
    <property type="entry name" value="ATP/GTP PHOSPHATASE"/>
    <property type="match status" value="1"/>
</dbReference>
<keyword evidence="4" id="KW-1185">Reference proteome</keyword>
<evidence type="ECO:0000313" key="4">
    <source>
        <dbReference type="Proteomes" id="UP000005744"/>
    </source>
</evidence>
<evidence type="ECO:0000313" key="3">
    <source>
        <dbReference type="EMBL" id="EIJ43250.1"/>
    </source>
</evidence>
<proteinExistence type="predicted"/>
<dbReference type="Proteomes" id="UP000005744">
    <property type="component" value="Unassembled WGS sequence"/>
</dbReference>
<dbReference type="HOGENOM" id="CLU_032548_1_1_6"/>
<dbReference type="OrthoDB" id="5623612at2"/>
<dbReference type="AlphaFoldDB" id="I3CI07"/>
<sequence>MLTSLHIQNFKAWKDTGVIKLAPLTIIFGANSAGKSSIGHLLLALKQTALSADRKRALHLGDDTTLIDLGTFKECLYKHDLAQPLSFELSWLLPKELVVRDSTQEKEYRGNKLSLNTTLLANKAEQPQVSKLEFSFRDTKINDEEKLHVTYSNQNGKISLNVTPFNLVRKMGRVWSLDELDKFYRISDQSRAYFQNSDFIIDFSLETEAVLNRLYYLGPLREYPRRIYQWSGDIPESVGSKGEFSIAAILAATRMGERKLNRRGKQRLQAFNEFIASWLKDLGIIDSFTVKPIADGRKEYEVLVKTHGSDSEVKITDVGFGVSQVLPALVQSFYCPPNSTVLMEQPEIHLHPQVQAELADVFISAIYARENGKPRNTQLIIESHSEHLLTRIQRRIAEDKLKQDDIAMYFVKREAGTAQLEPLELDLFGNIKNWPDNFFGNEMGEIFARKKAAIDKKRKEGNKKNA</sequence>
<evidence type="ECO:0008006" key="5">
    <source>
        <dbReference type="Google" id="ProtNLM"/>
    </source>
</evidence>
<dbReference type="STRING" id="395493.BegalDRAFT_2399"/>
<dbReference type="RefSeq" id="WP_002690274.1">
    <property type="nucleotide sequence ID" value="NZ_JH600070.1"/>
</dbReference>
<dbReference type="InterPro" id="IPR051396">
    <property type="entry name" value="Bact_Antivir_Def_Nuclease"/>
</dbReference>
<dbReference type="Pfam" id="PF12476">
    <property type="entry name" value="DUF3696"/>
    <property type="match status" value="1"/>
</dbReference>
<dbReference type="Gene3D" id="3.40.50.300">
    <property type="entry name" value="P-loop containing nucleotide triphosphate hydrolases"/>
    <property type="match status" value="1"/>
</dbReference>
<feature type="domain" description="Endonuclease GajA/Old nuclease/RecF-like AAA" evidence="2">
    <location>
        <begin position="283"/>
        <end position="388"/>
    </location>
</feature>
<reference evidence="3 4" key="1">
    <citation type="submission" date="2011-11" db="EMBL/GenBank/DDBJ databases">
        <title>Improved High-Quality Draft sequence of Beggiatoa alba B18lD.</title>
        <authorList>
            <consortium name="US DOE Joint Genome Institute"/>
            <person name="Lucas S."/>
            <person name="Han J."/>
            <person name="Lapidus A."/>
            <person name="Cheng J.-F."/>
            <person name="Goodwin L."/>
            <person name="Pitluck S."/>
            <person name="Peters L."/>
            <person name="Mikhailova N."/>
            <person name="Held B."/>
            <person name="Detter J.C."/>
            <person name="Han C."/>
            <person name="Tapia R."/>
            <person name="Land M."/>
            <person name="Hauser L."/>
            <person name="Kyrpides N."/>
            <person name="Ivanova N."/>
            <person name="Pagani I."/>
            <person name="Samuel K."/>
            <person name="Teske A."/>
            <person name="Mueller J."/>
            <person name="Woyke T."/>
        </authorList>
    </citation>
    <scope>NUCLEOTIDE SEQUENCE [LARGE SCALE GENOMIC DNA]</scope>
    <source>
        <strain evidence="3 4">B18LD</strain>
    </source>
</reference>
<dbReference type="InterPro" id="IPR027417">
    <property type="entry name" value="P-loop_NTPase"/>
</dbReference>
<dbReference type="eggNOG" id="COG4637">
    <property type="taxonomic scope" value="Bacteria"/>
</dbReference>
<feature type="domain" description="DUF3696" evidence="1">
    <location>
        <begin position="402"/>
        <end position="446"/>
    </location>
</feature>
<evidence type="ECO:0000259" key="1">
    <source>
        <dbReference type="Pfam" id="PF12476"/>
    </source>
</evidence>
<evidence type="ECO:0000259" key="2">
    <source>
        <dbReference type="Pfam" id="PF13175"/>
    </source>
</evidence>
<organism evidence="3 4">
    <name type="scientific">Beggiatoa alba B18LD</name>
    <dbReference type="NCBI Taxonomy" id="395493"/>
    <lineage>
        <taxon>Bacteria</taxon>
        <taxon>Pseudomonadati</taxon>
        <taxon>Pseudomonadota</taxon>
        <taxon>Gammaproteobacteria</taxon>
        <taxon>Thiotrichales</taxon>
        <taxon>Thiotrichaceae</taxon>
        <taxon>Beggiatoa</taxon>
    </lineage>
</organism>
<dbReference type="EMBL" id="JH600070">
    <property type="protein sequence ID" value="EIJ43250.1"/>
    <property type="molecule type" value="Genomic_DNA"/>
</dbReference>
<dbReference type="InterPro" id="IPR022532">
    <property type="entry name" value="DUF3696"/>
</dbReference>
<dbReference type="InterPro" id="IPR041685">
    <property type="entry name" value="AAA_GajA/Old/RecF-like"/>
</dbReference>
<name>I3CI07_9GAMM</name>
<dbReference type="eggNOG" id="COG4938">
    <property type="taxonomic scope" value="Bacteria"/>
</dbReference>
<dbReference type="Pfam" id="PF13175">
    <property type="entry name" value="AAA_15"/>
    <property type="match status" value="2"/>
</dbReference>
<dbReference type="PANTHER" id="PTHR43581:SF2">
    <property type="entry name" value="EXCINUCLEASE ATPASE SUBUNIT"/>
    <property type="match status" value="1"/>
</dbReference>
<feature type="domain" description="Endonuclease GajA/Old nuclease/RecF-like AAA" evidence="2">
    <location>
        <begin position="1"/>
        <end position="110"/>
    </location>
</feature>
<dbReference type="PIRSF" id="PIRSF034888">
    <property type="entry name" value="P-loop_UCP034888"/>
    <property type="match status" value="1"/>
</dbReference>